<dbReference type="Pfam" id="PF07331">
    <property type="entry name" value="TctB"/>
    <property type="match status" value="1"/>
</dbReference>
<feature type="transmembrane region" description="Helical" evidence="2">
    <location>
        <begin position="89"/>
        <end position="110"/>
    </location>
</feature>
<keyword evidence="2" id="KW-0812">Transmembrane</keyword>
<protein>
    <submittedName>
        <fullName evidence="4">Tripartite tricarboxylate transporter TctB family protein</fullName>
    </submittedName>
</protein>
<proteinExistence type="predicted"/>
<keyword evidence="2" id="KW-1133">Transmembrane helix</keyword>
<feature type="compositionally biased region" description="Low complexity" evidence="1">
    <location>
        <begin position="16"/>
        <end position="41"/>
    </location>
</feature>
<keyword evidence="5" id="KW-1185">Reference proteome</keyword>
<dbReference type="Proteomes" id="UP001233673">
    <property type="component" value="Unassembled WGS sequence"/>
</dbReference>
<evidence type="ECO:0000256" key="1">
    <source>
        <dbReference type="SAM" id="MobiDB-lite"/>
    </source>
</evidence>
<feature type="region of interest" description="Disordered" evidence="1">
    <location>
        <begin position="1"/>
        <end position="45"/>
    </location>
</feature>
<evidence type="ECO:0000256" key="2">
    <source>
        <dbReference type="SAM" id="Phobius"/>
    </source>
</evidence>
<feature type="transmembrane region" description="Helical" evidence="2">
    <location>
        <begin position="122"/>
        <end position="139"/>
    </location>
</feature>
<feature type="transmembrane region" description="Helical" evidence="2">
    <location>
        <begin position="145"/>
        <end position="161"/>
    </location>
</feature>
<dbReference type="EMBL" id="JASNFN010000018">
    <property type="protein sequence ID" value="MDP5183901.1"/>
    <property type="molecule type" value="Genomic_DNA"/>
</dbReference>
<gene>
    <name evidence="4" type="ORF">QOZ88_14780</name>
</gene>
<feature type="transmembrane region" description="Helical" evidence="2">
    <location>
        <begin position="56"/>
        <end position="77"/>
    </location>
</feature>
<evidence type="ECO:0000313" key="4">
    <source>
        <dbReference type="EMBL" id="MDP5183901.1"/>
    </source>
</evidence>
<name>A0ABT9IEA9_9ACTN</name>
<feature type="transmembrane region" description="Helical" evidence="2">
    <location>
        <begin position="168"/>
        <end position="189"/>
    </location>
</feature>
<dbReference type="RefSeq" id="WP_306000509.1">
    <property type="nucleotide sequence ID" value="NZ_JASNFN010000018.1"/>
</dbReference>
<evidence type="ECO:0000313" key="5">
    <source>
        <dbReference type="Proteomes" id="UP001233673"/>
    </source>
</evidence>
<dbReference type="InterPro" id="IPR009936">
    <property type="entry name" value="DUF1468"/>
</dbReference>
<keyword evidence="2" id="KW-0472">Membrane</keyword>
<organism evidence="4 5">
    <name type="scientific">Blastococcus carthaginiensis</name>
    <dbReference type="NCBI Taxonomy" id="3050034"/>
    <lineage>
        <taxon>Bacteria</taxon>
        <taxon>Bacillati</taxon>
        <taxon>Actinomycetota</taxon>
        <taxon>Actinomycetes</taxon>
        <taxon>Geodermatophilales</taxon>
        <taxon>Geodermatophilaceae</taxon>
        <taxon>Blastococcus</taxon>
    </lineage>
</organism>
<sequence>MERPPAAREHPPAPDEPAAVPVDPPASSADSNAGPDGAAAPQEDLPARERRRGDWLLARLPFLVAAGIGLYFAVGAYDLELGTMRQPDTGLWPFIVAVLLIVFSVGGIFTADRADIAPFGRIIVRPLLGLIVLCLFVVLFDEVGLLLTASLVLLFWFRVLAREGWLMSLALAVGASAVAHLLFVVVLGARLPADVIAQLWGGR</sequence>
<feature type="compositionally biased region" description="Basic and acidic residues" evidence="1">
    <location>
        <begin position="1"/>
        <end position="13"/>
    </location>
</feature>
<comment type="caution">
    <text evidence="4">The sequence shown here is derived from an EMBL/GenBank/DDBJ whole genome shotgun (WGS) entry which is preliminary data.</text>
</comment>
<accession>A0ABT9IEA9</accession>
<reference evidence="5" key="1">
    <citation type="submission" date="2023-05" db="EMBL/GenBank/DDBJ databases">
        <title>Draft genome of Pseudofrankia sp. BMG5.37.</title>
        <authorList>
            <person name="Gtari M."/>
            <person name="Ghodhbane F."/>
            <person name="Sbissi I."/>
        </authorList>
    </citation>
    <scope>NUCLEOTIDE SEQUENCE [LARGE SCALE GENOMIC DNA]</scope>
    <source>
        <strain evidence="5">BMG 814</strain>
    </source>
</reference>
<evidence type="ECO:0000259" key="3">
    <source>
        <dbReference type="Pfam" id="PF07331"/>
    </source>
</evidence>
<feature type="domain" description="DUF1468" evidence="3">
    <location>
        <begin position="63"/>
        <end position="192"/>
    </location>
</feature>